<sequence>MLVRVFQMMESHSVTQARVQWCHLSSLLPPPPRFKRFSCLNLPTSWDYRHVQPCPATFCIFFGRDGVSSCPPDWFQTPDLK</sequence>
<keyword evidence="2" id="KW-1185">Reference proteome</keyword>
<organism evidence="1 2">
    <name type="scientific">Papio anubis</name>
    <name type="common">Olive baboon</name>
    <dbReference type="NCBI Taxonomy" id="9555"/>
    <lineage>
        <taxon>Eukaryota</taxon>
        <taxon>Metazoa</taxon>
        <taxon>Chordata</taxon>
        <taxon>Craniata</taxon>
        <taxon>Vertebrata</taxon>
        <taxon>Euteleostomi</taxon>
        <taxon>Mammalia</taxon>
        <taxon>Eutheria</taxon>
        <taxon>Euarchontoglires</taxon>
        <taxon>Primates</taxon>
        <taxon>Haplorrhini</taxon>
        <taxon>Catarrhini</taxon>
        <taxon>Cercopithecidae</taxon>
        <taxon>Cercopithecinae</taxon>
        <taxon>Papio</taxon>
    </lineage>
</organism>
<proteinExistence type="predicted"/>
<dbReference type="OMA" id="MMESHSV"/>
<evidence type="ECO:0000313" key="2">
    <source>
        <dbReference type="Proteomes" id="UP000028761"/>
    </source>
</evidence>
<dbReference type="GeneTree" id="ENSGT00940000161627"/>
<dbReference type="Ensembl" id="ENSPANT00000072854.1">
    <property type="protein sequence ID" value="ENSPANP00000054310.1"/>
    <property type="gene ID" value="ENSPANG00000046920.1"/>
</dbReference>
<reference evidence="1" key="2">
    <citation type="submission" date="2025-09" db="UniProtKB">
        <authorList>
            <consortium name="Ensembl"/>
        </authorList>
    </citation>
    <scope>IDENTIFICATION</scope>
</reference>
<reference evidence="1" key="1">
    <citation type="submission" date="2025-08" db="UniProtKB">
        <authorList>
            <consortium name="Ensembl"/>
        </authorList>
    </citation>
    <scope>IDENTIFICATION</scope>
</reference>
<accession>A0A8I5NH94</accession>
<protein>
    <submittedName>
        <fullName evidence="1">Uncharacterized protein</fullName>
    </submittedName>
</protein>
<dbReference type="PANTHER" id="PTHR46254:SF6">
    <property type="entry name" value="HIGH MOBILITY GROUP AT-HOOK 2"/>
    <property type="match status" value="1"/>
</dbReference>
<evidence type="ECO:0000313" key="1">
    <source>
        <dbReference type="Ensembl" id="ENSPANP00000054310.1"/>
    </source>
</evidence>
<dbReference type="AlphaFoldDB" id="A0A8I5NH94"/>
<dbReference type="Proteomes" id="UP000028761">
    <property type="component" value="Unplaced"/>
</dbReference>
<name>A0A8I5NH94_PAPAN</name>
<dbReference type="PANTHER" id="PTHR46254">
    <property type="entry name" value="PROTEIN GVQW1-RELATED"/>
    <property type="match status" value="1"/>
</dbReference>